<organism evidence="1 2">
    <name type="scientific">Coemansia nantahalensis</name>
    <dbReference type="NCBI Taxonomy" id="2789366"/>
    <lineage>
        <taxon>Eukaryota</taxon>
        <taxon>Fungi</taxon>
        <taxon>Fungi incertae sedis</taxon>
        <taxon>Zoopagomycota</taxon>
        <taxon>Kickxellomycotina</taxon>
        <taxon>Kickxellomycetes</taxon>
        <taxon>Kickxellales</taxon>
        <taxon>Kickxellaceae</taxon>
        <taxon>Coemansia</taxon>
    </lineage>
</organism>
<evidence type="ECO:0000313" key="2">
    <source>
        <dbReference type="Proteomes" id="UP001140234"/>
    </source>
</evidence>
<dbReference type="EC" id="6.2.1.3" evidence="1"/>
<evidence type="ECO:0000313" key="1">
    <source>
        <dbReference type="EMBL" id="KAJ2772776.1"/>
    </source>
</evidence>
<accession>A0ACC1K399</accession>
<name>A0ACC1K399_9FUNG</name>
<dbReference type="Proteomes" id="UP001140234">
    <property type="component" value="Unassembled WGS sequence"/>
</dbReference>
<sequence>NIVKLAQGEFVALEGLETVYSRHRLVESIFVHGDSLQAALVCVVVPAPEAFVPWARRIAALPHASIEELCADPRVAAALLAELADLARAAKLQGFEVVRAVFCEPVPFDIETNGLLTTTFKLKRSVARDYYRRQIDDMYAALAVRK</sequence>
<protein>
    <submittedName>
        <fullName evidence="1">Medium-chain fatty acid-CoA ligase faa2</fullName>
        <ecNumber evidence="1">6.2.1.3</ecNumber>
    </submittedName>
</protein>
<gene>
    <name evidence="1" type="primary">FAA2_2</name>
    <name evidence="1" type="ORF">IWQ57_001620</name>
</gene>
<keyword evidence="1" id="KW-0436">Ligase</keyword>
<feature type="non-terminal residue" evidence="1">
    <location>
        <position position="1"/>
    </location>
</feature>
<dbReference type="EMBL" id="JANBUJ010000319">
    <property type="protein sequence ID" value="KAJ2772776.1"/>
    <property type="molecule type" value="Genomic_DNA"/>
</dbReference>
<comment type="caution">
    <text evidence="1">The sequence shown here is derived from an EMBL/GenBank/DDBJ whole genome shotgun (WGS) entry which is preliminary data.</text>
</comment>
<keyword evidence="2" id="KW-1185">Reference proteome</keyword>
<reference evidence="1" key="1">
    <citation type="submission" date="2022-07" db="EMBL/GenBank/DDBJ databases">
        <title>Phylogenomic reconstructions and comparative analyses of Kickxellomycotina fungi.</title>
        <authorList>
            <person name="Reynolds N.K."/>
            <person name="Stajich J.E."/>
            <person name="Barry K."/>
            <person name="Grigoriev I.V."/>
            <person name="Crous P."/>
            <person name="Smith M.E."/>
        </authorList>
    </citation>
    <scope>NUCLEOTIDE SEQUENCE</scope>
    <source>
        <strain evidence="1">CBS 109366</strain>
    </source>
</reference>
<proteinExistence type="predicted"/>